<dbReference type="InterPro" id="IPR049783">
    <property type="entry name" value="ABC_perm_TupB-like"/>
</dbReference>
<protein>
    <submittedName>
        <fullName evidence="11">Molybdate ABC transporter permease subunit</fullName>
    </submittedName>
</protein>
<dbReference type="AlphaFoldDB" id="A0A4E0QXA0"/>
<dbReference type="PANTHER" id="PTHR30183">
    <property type="entry name" value="MOLYBDENUM TRANSPORT SYSTEM PERMEASE PROTEIN MODB"/>
    <property type="match status" value="1"/>
</dbReference>
<sequence>MIEQIWFPLVITLKIAVLSTLVVAVVGVVISYVLARRDFKGKWLADILVTLPLVLPPTVTGYLLVVLLGRNGALGNIIYNLTGWSILFTWEAAVIAAFIVSLPLMVKTTAAAIEAVDREFEYAAFTLGRKELETALFITLPLARKGILAGIVLSFARAVGEFGATLMVAGNIPGRTNTMSLSIYSAFQGGNNELANMLVIILVVISLLSMAITAKLVNTWKV</sequence>
<dbReference type="CDD" id="cd06261">
    <property type="entry name" value="TM_PBP2"/>
    <property type="match status" value="1"/>
</dbReference>
<keyword evidence="8 9" id="KW-0472">Membrane</keyword>
<evidence type="ECO:0000256" key="9">
    <source>
        <dbReference type="RuleBase" id="RU363032"/>
    </source>
</evidence>
<dbReference type="Gene3D" id="1.10.3720.10">
    <property type="entry name" value="MetI-like"/>
    <property type="match status" value="1"/>
</dbReference>
<keyword evidence="4" id="KW-1003">Cell membrane</keyword>
<dbReference type="SUPFAM" id="SSF161098">
    <property type="entry name" value="MetI-like"/>
    <property type="match status" value="1"/>
</dbReference>
<feature type="transmembrane region" description="Helical" evidence="9">
    <location>
        <begin position="81"/>
        <end position="104"/>
    </location>
</feature>
<dbReference type="InterPro" id="IPR011867">
    <property type="entry name" value="ModB_ABC"/>
</dbReference>
<keyword evidence="3 9" id="KW-0813">Transport</keyword>
<keyword evidence="7 9" id="KW-1133">Transmembrane helix</keyword>
<gene>
    <name evidence="11" type="primary">modB</name>
    <name evidence="11" type="ORF">CUN85_11690</name>
</gene>
<dbReference type="PROSITE" id="PS50928">
    <property type="entry name" value="ABC_TM1"/>
    <property type="match status" value="1"/>
</dbReference>
<feature type="transmembrane region" description="Helical" evidence="9">
    <location>
        <begin position="194"/>
        <end position="217"/>
    </location>
</feature>
<evidence type="ECO:0000256" key="4">
    <source>
        <dbReference type="ARBA" id="ARBA00022475"/>
    </source>
</evidence>
<feature type="transmembrane region" description="Helical" evidence="9">
    <location>
        <begin position="147"/>
        <end position="174"/>
    </location>
</feature>
<evidence type="ECO:0000313" key="11">
    <source>
        <dbReference type="EMBL" id="TGC07309.1"/>
    </source>
</evidence>
<dbReference type="GO" id="GO:0015098">
    <property type="term" value="F:molybdate ion transmembrane transporter activity"/>
    <property type="evidence" value="ECO:0007669"/>
    <property type="project" value="InterPro"/>
</dbReference>
<evidence type="ECO:0000256" key="8">
    <source>
        <dbReference type="ARBA" id="ARBA00023136"/>
    </source>
</evidence>
<evidence type="ECO:0000313" key="12">
    <source>
        <dbReference type="Proteomes" id="UP000297295"/>
    </source>
</evidence>
<dbReference type="NCBIfam" id="TIGR02141">
    <property type="entry name" value="modB_ABC"/>
    <property type="match status" value="1"/>
</dbReference>
<feature type="transmembrane region" description="Helical" evidence="9">
    <location>
        <begin position="6"/>
        <end position="35"/>
    </location>
</feature>
<evidence type="ECO:0000259" key="10">
    <source>
        <dbReference type="PROSITE" id="PS50928"/>
    </source>
</evidence>
<accession>A0A4E0QXA0</accession>
<proteinExistence type="inferred from homology"/>
<evidence type="ECO:0000256" key="1">
    <source>
        <dbReference type="ARBA" id="ARBA00004651"/>
    </source>
</evidence>
<dbReference type="RefSeq" id="WP_135390483.1">
    <property type="nucleotide sequence ID" value="NZ_PGGK01000017.1"/>
</dbReference>
<evidence type="ECO:0000256" key="6">
    <source>
        <dbReference type="ARBA" id="ARBA00022692"/>
    </source>
</evidence>
<dbReference type="Pfam" id="PF00528">
    <property type="entry name" value="BPD_transp_1"/>
    <property type="match status" value="1"/>
</dbReference>
<keyword evidence="5" id="KW-0500">Molybdenum</keyword>
<keyword evidence="6 9" id="KW-0812">Transmembrane</keyword>
<dbReference type="InterPro" id="IPR035906">
    <property type="entry name" value="MetI-like_sf"/>
</dbReference>
<dbReference type="InterPro" id="IPR000515">
    <property type="entry name" value="MetI-like"/>
</dbReference>
<feature type="transmembrane region" description="Helical" evidence="9">
    <location>
        <begin position="47"/>
        <end position="69"/>
    </location>
</feature>
<dbReference type="Proteomes" id="UP000297295">
    <property type="component" value="Unassembled WGS sequence"/>
</dbReference>
<reference evidence="11 12" key="1">
    <citation type="submission" date="2017-11" db="EMBL/GenBank/DDBJ databases">
        <title>Isolation and Characterization of Methanogenic Archaea from Saline Meromictic Lake at Siberia.</title>
        <authorList>
            <person name="Shen Y."/>
            <person name="Huang H.-H."/>
            <person name="Lai M.-C."/>
            <person name="Chen S.-C."/>
        </authorList>
    </citation>
    <scope>NUCLEOTIDE SEQUENCE [LARGE SCALE GENOMIC DNA]</scope>
    <source>
        <strain evidence="11 12">SY-01</strain>
    </source>
</reference>
<comment type="subcellular location">
    <subcellularLocation>
        <location evidence="1 9">Cell membrane</location>
        <topology evidence="1 9">Multi-pass membrane protein</topology>
    </subcellularLocation>
</comment>
<evidence type="ECO:0000256" key="3">
    <source>
        <dbReference type="ARBA" id="ARBA00022448"/>
    </source>
</evidence>
<dbReference type="NCBIfam" id="NF038017">
    <property type="entry name" value="ABC_perm1"/>
    <property type="match status" value="1"/>
</dbReference>
<evidence type="ECO:0000256" key="7">
    <source>
        <dbReference type="ARBA" id="ARBA00022989"/>
    </source>
</evidence>
<feature type="domain" description="ABC transmembrane type-1" evidence="10">
    <location>
        <begin position="9"/>
        <end position="213"/>
    </location>
</feature>
<keyword evidence="12" id="KW-1185">Reference proteome</keyword>
<comment type="caution">
    <text evidence="11">The sequence shown here is derived from an EMBL/GenBank/DDBJ whole genome shotgun (WGS) entry which is preliminary data.</text>
</comment>
<dbReference type="EMBL" id="PGGK01000017">
    <property type="protein sequence ID" value="TGC07309.1"/>
    <property type="molecule type" value="Genomic_DNA"/>
</dbReference>
<name>A0A4E0QXA0_9EURY</name>
<organism evidence="11 12">
    <name type="scientific">Methanolobus halotolerans</name>
    <dbReference type="NCBI Taxonomy" id="2052935"/>
    <lineage>
        <taxon>Archaea</taxon>
        <taxon>Methanobacteriati</taxon>
        <taxon>Methanobacteriota</taxon>
        <taxon>Stenosarchaea group</taxon>
        <taxon>Methanomicrobia</taxon>
        <taxon>Methanosarcinales</taxon>
        <taxon>Methanosarcinaceae</taxon>
        <taxon>Methanolobus</taxon>
    </lineage>
</organism>
<dbReference type="OrthoDB" id="11163at2157"/>
<comment type="similarity">
    <text evidence="2 9">Belongs to the binding-protein-dependent transport system permease family.</text>
</comment>
<evidence type="ECO:0000256" key="5">
    <source>
        <dbReference type="ARBA" id="ARBA00022505"/>
    </source>
</evidence>
<dbReference type="PANTHER" id="PTHR30183:SF3">
    <property type="entry name" value="MOLYBDENUM TRANSPORT SYSTEM PERMEASE PROTEIN MODB"/>
    <property type="match status" value="1"/>
</dbReference>
<dbReference type="GO" id="GO:0005886">
    <property type="term" value="C:plasma membrane"/>
    <property type="evidence" value="ECO:0007669"/>
    <property type="project" value="UniProtKB-SubCell"/>
</dbReference>
<evidence type="ECO:0000256" key="2">
    <source>
        <dbReference type="ARBA" id="ARBA00009306"/>
    </source>
</evidence>